<evidence type="ECO:0000313" key="2">
    <source>
        <dbReference type="EMBL" id="KIO08622.1"/>
    </source>
</evidence>
<sequence>MGPEVTGDPVSGVDVLQHEVEHKTNTAVAQGQQDIETVKNVGGQYADQAKTTASNIVDSAKNALHGTLEEKPRSMGSSTGISAPGPNSPSWGTGDALTSLQEKASSAVGASQQYLACAQATVQPHIDRVREVAQSYLGVGTESTRSGMAAPPVETSERPRTNLPSDTAQGVPGAFPDDSGPPITTTNVNESKP</sequence>
<dbReference type="HOGENOM" id="CLU_088001_0_0_1"/>
<dbReference type="InParanoid" id="A0A0C3KGA4"/>
<evidence type="ECO:0000313" key="3">
    <source>
        <dbReference type="Proteomes" id="UP000054217"/>
    </source>
</evidence>
<dbReference type="STRING" id="870435.A0A0C3KGA4"/>
<reference evidence="3" key="2">
    <citation type="submission" date="2015-01" db="EMBL/GenBank/DDBJ databases">
        <title>Evolutionary Origins and Diversification of the Mycorrhizal Mutualists.</title>
        <authorList>
            <consortium name="DOE Joint Genome Institute"/>
            <consortium name="Mycorrhizal Genomics Consortium"/>
            <person name="Kohler A."/>
            <person name="Kuo A."/>
            <person name="Nagy L.G."/>
            <person name="Floudas D."/>
            <person name="Copeland A."/>
            <person name="Barry K.W."/>
            <person name="Cichocki N."/>
            <person name="Veneault-Fourrey C."/>
            <person name="LaButti K."/>
            <person name="Lindquist E.A."/>
            <person name="Lipzen A."/>
            <person name="Lundell T."/>
            <person name="Morin E."/>
            <person name="Murat C."/>
            <person name="Riley R."/>
            <person name="Ohm R."/>
            <person name="Sun H."/>
            <person name="Tunlid A."/>
            <person name="Henrissat B."/>
            <person name="Grigoriev I.V."/>
            <person name="Hibbett D.S."/>
            <person name="Martin F."/>
        </authorList>
    </citation>
    <scope>NUCLEOTIDE SEQUENCE [LARGE SCALE GENOMIC DNA]</scope>
    <source>
        <strain evidence="3">Marx 270</strain>
    </source>
</reference>
<name>A0A0C3KGA4_PISTI</name>
<feature type="region of interest" description="Disordered" evidence="1">
    <location>
        <begin position="138"/>
        <end position="193"/>
    </location>
</feature>
<organism evidence="2 3">
    <name type="scientific">Pisolithus tinctorius Marx 270</name>
    <dbReference type="NCBI Taxonomy" id="870435"/>
    <lineage>
        <taxon>Eukaryota</taxon>
        <taxon>Fungi</taxon>
        <taxon>Dikarya</taxon>
        <taxon>Basidiomycota</taxon>
        <taxon>Agaricomycotina</taxon>
        <taxon>Agaricomycetes</taxon>
        <taxon>Agaricomycetidae</taxon>
        <taxon>Boletales</taxon>
        <taxon>Sclerodermatineae</taxon>
        <taxon>Pisolithaceae</taxon>
        <taxon>Pisolithus</taxon>
    </lineage>
</organism>
<dbReference type="OrthoDB" id="3269666at2759"/>
<dbReference type="Proteomes" id="UP000054217">
    <property type="component" value="Unassembled WGS sequence"/>
</dbReference>
<feature type="compositionally biased region" description="Polar residues" evidence="1">
    <location>
        <begin position="88"/>
        <end position="97"/>
    </location>
</feature>
<dbReference type="EMBL" id="KN831957">
    <property type="protein sequence ID" value="KIO08622.1"/>
    <property type="molecule type" value="Genomic_DNA"/>
</dbReference>
<dbReference type="AlphaFoldDB" id="A0A0C3KGA4"/>
<feature type="region of interest" description="Disordered" evidence="1">
    <location>
        <begin position="67"/>
        <end position="97"/>
    </location>
</feature>
<protein>
    <submittedName>
        <fullName evidence="2">Uncharacterized protein</fullName>
    </submittedName>
</protein>
<evidence type="ECO:0000256" key="1">
    <source>
        <dbReference type="SAM" id="MobiDB-lite"/>
    </source>
</evidence>
<gene>
    <name evidence="2" type="ORF">M404DRAFT_997549</name>
</gene>
<feature type="compositionally biased region" description="Polar residues" evidence="1">
    <location>
        <begin position="182"/>
        <end position="193"/>
    </location>
</feature>
<keyword evidence="3" id="KW-1185">Reference proteome</keyword>
<accession>A0A0C3KGA4</accession>
<reference evidence="2 3" key="1">
    <citation type="submission" date="2014-04" db="EMBL/GenBank/DDBJ databases">
        <authorList>
            <consortium name="DOE Joint Genome Institute"/>
            <person name="Kuo A."/>
            <person name="Kohler A."/>
            <person name="Costa M.D."/>
            <person name="Nagy L.G."/>
            <person name="Floudas D."/>
            <person name="Copeland A."/>
            <person name="Barry K.W."/>
            <person name="Cichocki N."/>
            <person name="Veneault-Fourrey C."/>
            <person name="LaButti K."/>
            <person name="Lindquist E.A."/>
            <person name="Lipzen A."/>
            <person name="Lundell T."/>
            <person name="Morin E."/>
            <person name="Murat C."/>
            <person name="Sun H."/>
            <person name="Tunlid A."/>
            <person name="Henrissat B."/>
            <person name="Grigoriev I.V."/>
            <person name="Hibbett D.S."/>
            <person name="Martin F."/>
            <person name="Nordberg H.P."/>
            <person name="Cantor M.N."/>
            <person name="Hua S.X."/>
        </authorList>
    </citation>
    <scope>NUCLEOTIDE SEQUENCE [LARGE SCALE GENOMIC DNA]</scope>
    <source>
        <strain evidence="2 3">Marx 270</strain>
    </source>
</reference>
<proteinExistence type="predicted"/>